<gene>
    <name evidence="1" type="ORF">M430DRAFT_210405</name>
</gene>
<keyword evidence="2" id="KW-1185">Reference proteome</keyword>
<name>A0A2T3B7L7_AMORE</name>
<evidence type="ECO:0000313" key="1">
    <source>
        <dbReference type="EMBL" id="PSS22868.1"/>
    </source>
</evidence>
<dbReference type="InParanoid" id="A0A2T3B7L7"/>
<protein>
    <submittedName>
        <fullName evidence="1">Uncharacterized protein</fullName>
    </submittedName>
</protein>
<organism evidence="1 2">
    <name type="scientific">Amorphotheca resinae ATCC 22711</name>
    <dbReference type="NCBI Taxonomy" id="857342"/>
    <lineage>
        <taxon>Eukaryota</taxon>
        <taxon>Fungi</taxon>
        <taxon>Dikarya</taxon>
        <taxon>Ascomycota</taxon>
        <taxon>Pezizomycotina</taxon>
        <taxon>Leotiomycetes</taxon>
        <taxon>Helotiales</taxon>
        <taxon>Amorphothecaceae</taxon>
        <taxon>Amorphotheca</taxon>
    </lineage>
</organism>
<reference evidence="1 2" key="1">
    <citation type="journal article" date="2018" name="New Phytol.">
        <title>Comparative genomics and transcriptomics depict ericoid mycorrhizal fungi as versatile saprotrophs and plant mutualists.</title>
        <authorList>
            <person name="Martino E."/>
            <person name="Morin E."/>
            <person name="Grelet G.A."/>
            <person name="Kuo A."/>
            <person name="Kohler A."/>
            <person name="Daghino S."/>
            <person name="Barry K.W."/>
            <person name="Cichocki N."/>
            <person name="Clum A."/>
            <person name="Dockter R.B."/>
            <person name="Hainaut M."/>
            <person name="Kuo R.C."/>
            <person name="LaButti K."/>
            <person name="Lindahl B.D."/>
            <person name="Lindquist E.A."/>
            <person name="Lipzen A."/>
            <person name="Khouja H.R."/>
            <person name="Magnuson J."/>
            <person name="Murat C."/>
            <person name="Ohm R.A."/>
            <person name="Singer S.W."/>
            <person name="Spatafora J.W."/>
            <person name="Wang M."/>
            <person name="Veneault-Fourrey C."/>
            <person name="Henrissat B."/>
            <person name="Grigoriev I.V."/>
            <person name="Martin F.M."/>
            <person name="Perotto S."/>
        </authorList>
    </citation>
    <scope>NUCLEOTIDE SEQUENCE [LARGE SCALE GENOMIC DNA]</scope>
    <source>
        <strain evidence="1 2">ATCC 22711</strain>
    </source>
</reference>
<dbReference type="Proteomes" id="UP000241818">
    <property type="component" value="Unassembled WGS sequence"/>
</dbReference>
<evidence type="ECO:0000313" key="2">
    <source>
        <dbReference type="Proteomes" id="UP000241818"/>
    </source>
</evidence>
<dbReference type="EMBL" id="KZ679008">
    <property type="protein sequence ID" value="PSS22868.1"/>
    <property type="molecule type" value="Genomic_DNA"/>
</dbReference>
<sequence length="98" mass="10836">MGEKDAPAGSTKYIYDVVLLCALLGLFALSALSASHSFRFSQHCSRCLRSFGLRLLCTQNRFSVSGDRAGFITVIHFYSPSIHSRYTLAVYAHSLIES</sequence>
<dbReference type="GeneID" id="36572506"/>
<proteinExistence type="predicted"/>
<accession>A0A2T3B7L7</accession>
<dbReference type="AlphaFoldDB" id="A0A2T3B7L7"/>
<dbReference type="RefSeq" id="XP_024722914.1">
    <property type="nucleotide sequence ID" value="XM_024864425.1"/>
</dbReference>